<proteinExistence type="predicted"/>
<evidence type="ECO:0000313" key="1">
    <source>
        <dbReference type="EMBL" id="CDI12244.1"/>
    </source>
</evidence>
<evidence type="ECO:0000313" key="2">
    <source>
        <dbReference type="Proteomes" id="UP000016944"/>
    </source>
</evidence>
<dbReference type="AlphaFoldDB" id="U4Q4N1"/>
<dbReference type="KEGG" id="rir:BN877_p0527"/>
<keyword evidence="1" id="KW-0614">Plasmid</keyword>
<accession>U4Q4N1</accession>
<dbReference type="Proteomes" id="UP000016944">
    <property type="component" value="Plasmid IRBL74_p"/>
</dbReference>
<gene>
    <name evidence="1" type="ORF">BN877_p0527</name>
</gene>
<dbReference type="EMBL" id="HG518324">
    <property type="protein sequence ID" value="CDI12244.1"/>
    <property type="molecule type" value="Genomic_DNA"/>
</dbReference>
<name>U4Q4N1_9HYPH</name>
<sequence>MVHPRRHGRRGLLYLRAAGHLRLCQSQPYRSLRTGRGRPFQGDRRVEQQLDAGGARPVEHLTQAEARPSTAAGALKVLLSAPERRPDFGVFSTQAGSHGHFWQQPLPKSRLASSPALDCNAAGNGHRFPIRDHPQRH</sequence>
<reference evidence="1 2" key="1">
    <citation type="journal article" date="2013" name="Genome Announc.">
        <title>Complete Genome Sequence of the Sesbania Symbiont and Rice Growth-Promoting Endophyte Rhizobium sp. Strain IRBG74.</title>
        <authorList>
            <person name="Crook M.B."/>
            <person name="Mitra S."/>
            <person name="Ane J.M."/>
            <person name="Sadowsky M.J."/>
            <person name="Gyaneshwar P."/>
        </authorList>
    </citation>
    <scope>NUCLEOTIDE SEQUENCE [LARGE SCALE GENOMIC DNA]</scope>
    <source>
        <strain evidence="1 2">IRBG74</strain>
        <plasmid evidence="2">IRBL74_p</plasmid>
    </source>
</reference>
<geneLocation type="plasmid" evidence="1 2">
    <name>IRBL74_p</name>
</geneLocation>
<dbReference type="HOGENOM" id="CLU_1863585_0_0_5"/>
<protein>
    <submittedName>
        <fullName evidence="1">Uncharacterized protein</fullName>
    </submittedName>
</protein>
<organism evidence="1 2">
    <name type="scientific">Agrobacterium pusense</name>
    <dbReference type="NCBI Taxonomy" id="648995"/>
    <lineage>
        <taxon>Bacteria</taxon>
        <taxon>Pseudomonadati</taxon>
        <taxon>Pseudomonadota</taxon>
        <taxon>Alphaproteobacteria</taxon>
        <taxon>Hyphomicrobiales</taxon>
        <taxon>Rhizobiaceae</taxon>
        <taxon>Rhizobium/Agrobacterium group</taxon>
        <taxon>Agrobacterium</taxon>
    </lineage>
</organism>